<comment type="caution">
    <text evidence="1">The sequence shown here is derived from an EMBL/GenBank/DDBJ whole genome shotgun (WGS) entry which is preliminary data.</text>
</comment>
<proteinExistence type="predicted"/>
<dbReference type="OrthoDB" id="24355at2"/>
<name>A0A1V6LVI8_9FLAO</name>
<dbReference type="Pfam" id="PF05834">
    <property type="entry name" value="Lycopene_cycl"/>
    <property type="match status" value="1"/>
</dbReference>
<reference evidence="1 2" key="1">
    <citation type="submission" date="2016-12" db="EMBL/GenBank/DDBJ databases">
        <authorList>
            <person name="Song W.-J."/>
            <person name="Kurnit D.M."/>
        </authorList>
    </citation>
    <scope>NUCLEOTIDE SEQUENCE [LARGE SCALE GENOMIC DNA]</scope>
    <source>
        <strain evidence="1 2">HSG9</strain>
    </source>
</reference>
<gene>
    <name evidence="1" type="ORF">BUL40_00430</name>
</gene>
<keyword evidence="2" id="KW-1185">Reference proteome</keyword>
<dbReference type="AlphaFoldDB" id="A0A1V6LVI8"/>
<protein>
    <submittedName>
        <fullName evidence="1">Lycopene cyclase</fullName>
    </submittedName>
</protein>
<accession>A0A1V6LVI8</accession>
<dbReference type="Gene3D" id="3.50.50.60">
    <property type="entry name" value="FAD/NAD(P)-binding domain"/>
    <property type="match status" value="1"/>
</dbReference>
<evidence type="ECO:0000313" key="2">
    <source>
        <dbReference type="Proteomes" id="UP000191680"/>
    </source>
</evidence>
<dbReference type="EMBL" id="MTBC01000001">
    <property type="protein sequence ID" value="OQD44057.1"/>
    <property type="molecule type" value="Genomic_DNA"/>
</dbReference>
<organism evidence="1 2">
    <name type="scientific">Croceivirga radicis</name>
    <dbReference type="NCBI Taxonomy" id="1929488"/>
    <lineage>
        <taxon>Bacteria</taxon>
        <taxon>Pseudomonadati</taxon>
        <taxon>Bacteroidota</taxon>
        <taxon>Flavobacteriia</taxon>
        <taxon>Flavobacteriales</taxon>
        <taxon>Flavobacteriaceae</taxon>
        <taxon>Croceivirga</taxon>
    </lineage>
</organism>
<dbReference type="Proteomes" id="UP000191680">
    <property type="component" value="Unassembled WGS sequence"/>
</dbReference>
<dbReference type="SUPFAM" id="SSF51905">
    <property type="entry name" value="FAD/NAD(P)-binding domain"/>
    <property type="match status" value="1"/>
</dbReference>
<dbReference type="RefSeq" id="WP_080317635.1">
    <property type="nucleotide sequence ID" value="NZ_MTBC01000001.1"/>
</dbReference>
<dbReference type="InterPro" id="IPR036188">
    <property type="entry name" value="FAD/NAD-bd_sf"/>
</dbReference>
<evidence type="ECO:0000313" key="1">
    <source>
        <dbReference type="EMBL" id="OQD44057.1"/>
    </source>
</evidence>
<sequence length="383" mass="44719">MHYNYVIVGAGAAGLLLLKAMAKDGFFDNASILVIDKNRKTENDRTWCFWEKGKSELDSFTHKQWNTIQFKTDSFTKAESIGPYRYKMIRGIDFYEQLIPALKAKKNIHFLQDRVTHIEVKTKQLFIENGTEPICADYIFDSRFNYTELLEQSKYPVLQQHFIGWHIKINSPIFNADTATFMDFSVPQKGNTRFMYVLPFSQTEALVEYTLFSAAPLETKEYEKAISDYLLQLGILEFEIIAKEKGNIPMTCHPFYTKNQSHYLKIGIAGGWAKPSTGYTFYNSTKQVQKVLALIKNNQPLTQLKPKKKFWFYDVLLLDILNQSNYLGSIIFGSMFQKRNSKLILKFLDEETNLWEDLQLIWACPKKPFLNALFKRVFHRQRT</sequence>